<protein>
    <recommendedName>
        <fullName evidence="4">CAP domain-containing protein</fullName>
    </recommendedName>
</protein>
<gene>
    <name evidence="2" type="ORF">M2280_004893</name>
</gene>
<proteinExistence type="predicted"/>
<name>A0ABT6MH80_9NOCA</name>
<keyword evidence="3" id="KW-1185">Reference proteome</keyword>
<organism evidence="2 3">
    <name type="scientific">Prescottella agglutinans</name>
    <dbReference type="NCBI Taxonomy" id="1644129"/>
    <lineage>
        <taxon>Bacteria</taxon>
        <taxon>Bacillati</taxon>
        <taxon>Actinomycetota</taxon>
        <taxon>Actinomycetes</taxon>
        <taxon>Mycobacteriales</taxon>
        <taxon>Nocardiaceae</taxon>
        <taxon>Prescottella</taxon>
    </lineage>
</organism>
<dbReference type="EMBL" id="JARXVC010000015">
    <property type="protein sequence ID" value="MDH6283642.1"/>
    <property type="molecule type" value="Genomic_DNA"/>
</dbReference>
<dbReference type="RefSeq" id="WP_280762908.1">
    <property type="nucleotide sequence ID" value="NZ_JARXVC010000015.1"/>
</dbReference>
<evidence type="ECO:0000256" key="1">
    <source>
        <dbReference type="SAM" id="MobiDB-lite"/>
    </source>
</evidence>
<feature type="region of interest" description="Disordered" evidence="1">
    <location>
        <begin position="38"/>
        <end position="86"/>
    </location>
</feature>
<feature type="compositionally biased region" description="Polar residues" evidence="1">
    <location>
        <begin position="38"/>
        <end position="49"/>
    </location>
</feature>
<sequence length="86" mass="8230">MTNPQEGFRKARAVTAALVVLGVAGTAAGSVLAYTDSHQAASDPVVSTSATEPGPAATGSAPSATTRAAPPLTAGSGRVHGRSAGS</sequence>
<accession>A0ABT6MH80</accession>
<evidence type="ECO:0000313" key="3">
    <source>
        <dbReference type="Proteomes" id="UP001160334"/>
    </source>
</evidence>
<dbReference type="Proteomes" id="UP001160334">
    <property type="component" value="Unassembled WGS sequence"/>
</dbReference>
<feature type="compositionally biased region" description="Low complexity" evidence="1">
    <location>
        <begin position="50"/>
        <end position="75"/>
    </location>
</feature>
<reference evidence="2 3" key="1">
    <citation type="submission" date="2023-04" db="EMBL/GenBank/DDBJ databases">
        <title>Forest soil microbial communities from Buena Vista Peninsula, Colon Province, Panama.</title>
        <authorList>
            <person name="Bouskill N."/>
        </authorList>
    </citation>
    <scope>NUCLEOTIDE SEQUENCE [LARGE SCALE GENOMIC DNA]</scope>
    <source>
        <strain evidence="2 3">CFH S0262</strain>
    </source>
</reference>
<comment type="caution">
    <text evidence="2">The sequence shown here is derived from an EMBL/GenBank/DDBJ whole genome shotgun (WGS) entry which is preliminary data.</text>
</comment>
<evidence type="ECO:0000313" key="2">
    <source>
        <dbReference type="EMBL" id="MDH6283642.1"/>
    </source>
</evidence>
<evidence type="ECO:0008006" key="4">
    <source>
        <dbReference type="Google" id="ProtNLM"/>
    </source>
</evidence>